<accession>A0A2T0ANW6</accession>
<sequence>MAGVEELLRLVCLLIITAGLFLFLWTTKSFWLPFAARWLMVGDKDLHPDDVIIVLSGEQGELVATGVKLYQEGLALRLLMTSGPVKWKRNERPGGEQIRRDLAAWQG</sequence>
<keyword evidence="1" id="KW-1133">Transmembrane helix</keyword>
<organism evidence="2 3">
    <name type="scientific">Neomoorella humiferrea</name>
    <dbReference type="NCBI Taxonomy" id="676965"/>
    <lineage>
        <taxon>Bacteria</taxon>
        <taxon>Bacillati</taxon>
        <taxon>Bacillota</taxon>
        <taxon>Clostridia</taxon>
        <taxon>Neomoorellales</taxon>
        <taxon>Neomoorellaceae</taxon>
        <taxon>Neomoorella</taxon>
    </lineage>
</organism>
<keyword evidence="3" id="KW-1185">Reference proteome</keyword>
<protein>
    <submittedName>
        <fullName evidence="2">Uncharacterized protein</fullName>
    </submittedName>
</protein>
<keyword evidence="1" id="KW-0812">Transmembrane</keyword>
<keyword evidence="1" id="KW-0472">Membrane</keyword>
<feature type="transmembrane region" description="Helical" evidence="1">
    <location>
        <begin position="7"/>
        <end position="25"/>
    </location>
</feature>
<evidence type="ECO:0000313" key="3">
    <source>
        <dbReference type="Proteomes" id="UP000238415"/>
    </source>
</evidence>
<comment type="caution">
    <text evidence="2">The sequence shown here is derived from an EMBL/GenBank/DDBJ whole genome shotgun (WGS) entry which is preliminary data.</text>
</comment>
<dbReference type="AlphaFoldDB" id="A0A2T0ANW6"/>
<reference evidence="2 3" key="1">
    <citation type="submission" date="2018-03" db="EMBL/GenBank/DDBJ databases">
        <title>Genome sequence of Moorella humiferrea DSM 23265.</title>
        <authorList>
            <person name="Poehlein A."/>
            <person name="Daniel R."/>
        </authorList>
    </citation>
    <scope>NUCLEOTIDE SEQUENCE [LARGE SCALE GENOMIC DNA]</scope>
    <source>
        <strain evidence="2 3">DSM 23265</strain>
    </source>
</reference>
<gene>
    <name evidence="2" type="ORF">MOHU_18150</name>
</gene>
<evidence type="ECO:0000256" key="1">
    <source>
        <dbReference type="SAM" id="Phobius"/>
    </source>
</evidence>
<dbReference type="EMBL" id="PVXM01000046">
    <property type="protein sequence ID" value="PRR70708.1"/>
    <property type="molecule type" value="Genomic_DNA"/>
</dbReference>
<dbReference type="OrthoDB" id="9782395at2"/>
<name>A0A2T0ANW6_9FIRM</name>
<dbReference type="RefSeq" id="WP_106005761.1">
    <property type="nucleotide sequence ID" value="NZ_CP136419.1"/>
</dbReference>
<evidence type="ECO:0000313" key="2">
    <source>
        <dbReference type="EMBL" id="PRR70708.1"/>
    </source>
</evidence>
<proteinExistence type="predicted"/>
<dbReference type="Proteomes" id="UP000238415">
    <property type="component" value="Unassembled WGS sequence"/>
</dbReference>